<reference evidence="3" key="1">
    <citation type="journal article" date="2011" name="Nature">
        <title>Genome sequence and analysis of the tuber crop potato.</title>
        <authorList>
            <consortium name="The Potato Genome Sequencing Consortium"/>
        </authorList>
    </citation>
    <scope>NUCLEOTIDE SEQUENCE [LARGE SCALE GENOMIC DNA]</scope>
    <source>
        <strain evidence="3">cv. DM1-3 516 R44</strain>
    </source>
</reference>
<dbReference type="Gramene" id="PGSC0003DMT400053322">
    <property type="protein sequence ID" value="PGSC0003DMT400053322"/>
    <property type="gene ID" value="PGSC0003DMG400020694"/>
</dbReference>
<feature type="compositionally biased region" description="Polar residues" evidence="1">
    <location>
        <begin position="38"/>
        <end position="52"/>
    </location>
</feature>
<name>M1BUT5_SOLTU</name>
<feature type="region of interest" description="Disordered" evidence="1">
    <location>
        <begin position="25"/>
        <end position="58"/>
    </location>
</feature>
<accession>M1BUT5</accession>
<feature type="compositionally biased region" description="Pro residues" evidence="1">
    <location>
        <begin position="389"/>
        <end position="399"/>
    </location>
</feature>
<reference evidence="2" key="2">
    <citation type="submission" date="2015-06" db="UniProtKB">
        <authorList>
            <consortium name="EnsemblPlants"/>
        </authorList>
    </citation>
    <scope>IDENTIFICATION</scope>
    <source>
        <strain evidence="2">DM1-3 516 R44</strain>
    </source>
</reference>
<evidence type="ECO:0000313" key="3">
    <source>
        <dbReference type="Proteomes" id="UP000011115"/>
    </source>
</evidence>
<dbReference type="InterPro" id="IPR012340">
    <property type="entry name" value="NA-bd_OB-fold"/>
</dbReference>
<feature type="region of interest" description="Disordered" evidence="1">
    <location>
        <begin position="97"/>
        <end position="121"/>
    </location>
</feature>
<dbReference type="InParanoid" id="M1BUT5"/>
<dbReference type="Gene3D" id="2.40.50.140">
    <property type="entry name" value="Nucleic acid-binding proteins"/>
    <property type="match status" value="1"/>
</dbReference>
<organism evidence="2 3">
    <name type="scientific">Solanum tuberosum</name>
    <name type="common">Potato</name>
    <dbReference type="NCBI Taxonomy" id="4113"/>
    <lineage>
        <taxon>Eukaryota</taxon>
        <taxon>Viridiplantae</taxon>
        <taxon>Streptophyta</taxon>
        <taxon>Embryophyta</taxon>
        <taxon>Tracheophyta</taxon>
        <taxon>Spermatophyta</taxon>
        <taxon>Magnoliopsida</taxon>
        <taxon>eudicotyledons</taxon>
        <taxon>Gunneridae</taxon>
        <taxon>Pentapetalae</taxon>
        <taxon>asterids</taxon>
        <taxon>lamiids</taxon>
        <taxon>Solanales</taxon>
        <taxon>Solanaceae</taxon>
        <taxon>Solanoideae</taxon>
        <taxon>Solaneae</taxon>
        <taxon>Solanum</taxon>
    </lineage>
</organism>
<dbReference type="PANTHER" id="PTHR47910">
    <property type="entry name" value="RIBULOSE BISPHOSPHATE CARBOXYLASE LARGE CHAIN, CATALYTIC DOMAIN-CONTAINING PROTEIN"/>
    <property type="match status" value="1"/>
</dbReference>
<feature type="region of interest" description="Disordered" evidence="1">
    <location>
        <begin position="379"/>
        <end position="399"/>
    </location>
</feature>
<protein>
    <submittedName>
        <fullName evidence="2">Uncharacterized protein</fullName>
    </submittedName>
</protein>
<dbReference type="HOGENOM" id="CLU_691533_0_0_1"/>
<dbReference type="SUPFAM" id="SSF50249">
    <property type="entry name" value="Nucleic acid-binding proteins"/>
    <property type="match status" value="1"/>
</dbReference>
<dbReference type="PaxDb" id="4113-PGSC0003DMT400053322"/>
<dbReference type="Proteomes" id="UP000011115">
    <property type="component" value="Unassembled WGS sequence"/>
</dbReference>
<dbReference type="PANTHER" id="PTHR47910:SF2">
    <property type="entry name" value="RIBULOSE BISPHOSPHATE CARBOXYLASE LARGE CHAIN, CATALYTIC DOMAIN-CONTAINING PROTEIN"/>
    <property type="match status" value="1"/>
</dbReference>
<dbReference type="STRING" id="4113.M1BUT5"/>
<evidence type="ECO:0000256" key="1">
    <source>
        <dbReference type="SAM" id="MobiDB-lite"/>
    </source>
</evidence>
<sequence>MVEDLEAQDDDVVQVNSKAFVVDGDLEEKQLSPPTAPSVDSTAYANRNGSTKSTDEAAASRKTNFISTKMNLLNCADIHTLDPMPCAADSAQLNTNVSNIQKKRRHSEEEETESTGTSPNCCNNDIVHTASISSHLIANVDAEVPILHQIVNLLLSHSAIVLLHLMIDKELIAHKWLQHEHGSKNSTIWLTRFPTNMVLRLNIDQIEPATRDWICKVQIVEIGCPRESLDKKCTFQNLILEDETECQIKAVMYAEEIEQYAATLKLMNTYLISTTRVKVSPTSYGKPIHQFYWIFDKETVIEQIKPSNEVEIPLPLPTKLNITAFDRIPHLMVDSAAEIDILAIVLRCGPQKTAGRSHHRCQEITLCDNHEVEVMATTTAAGSSNPMPKFEPPTPTKKV</sequence>
<evidence type="ECO:0000313" key="2">
    <source>
        <dbReference type="EnsemblPlants" id="PGSC0003DMT400053322"/>
    </source>
</evidence>
<proteinExistence type="predicted"/>
<keyword evidence="3" id="KW-1185">Reference proteome</keyword>
<dbReference type="AlphaFoldDB" id="M1BUT5"/>
<dbReference type="eggNOG" id="KOG0851">
    <property type="taxonomic scope" value="Eukaryota"/>
</dbReference>
<dbReference type="EnsemblPlants" id="PGSC0003DMT400053322">
    <property type="protein sequence ID" value="PGSC0003DMT400053322"/>
    <property type="gene ID" value="PGSC0003DMG400020694"/>
</dbReference>